<organism evidence="2 3">
    <name type="scientific">Sporocytophaga myxococcoides</name>
    <dbReference type="NCBI Taxonomy" id="153721"/>
    <lineage>
        <taxon>Bacteria</taxon>
        <taxon>Pseudomonadati</taxon>
        <taxon>Bacteroidota</taxon>
        <taxon>Cytophagia</taxon>
        <taxon>Cytophagales</taxon>
        <taxon>Cytophagaceae</taxon>
        <taxon>Sporocytophaga</taxon>
    </lineage>
</organism>
<sequence length="63" mass="6901">MKKSKKNRISGKDGELNSVNEKKNKSGGVNEQSLGGISTAFKIDLNYTSSVEFSFDDLQEGDE</sequence>
<dbReference type="OrthoDB" id="9920831at2"/>
<feature type="compositionally biased region" description="Basic and acidic residues" evidence="1">
    <location>
        <begin position="10"/>
        <end position="24"/>
    </location>
</feature>
<evidence type="ECO:0000313" key="3">
    <source>
        <dbReference type="Proteomes" id="UP000030185"/>
    </source>
</evidence>
<dbReference type="AlphaFoldDB" id="A0A098LD91"/>
<dbReference type="STRING" id="153721.MYP_1615"/>
<gene>
    <name evidence="2" type="ORF">MYP_1615</name>
</gene>
<proteinExistence type="predicted"/>
<dbReference type="Proteomes" id="UP000030185">
    <property type="component" value="Unassembled WGS sequence"/>
</dbReference>
<feature type="region of interest" description="Disordered" evidence="1">
    <location>
        <begin position="1"/>
        <end position="33"/>
    </location>
</feature>
<reference evidence="2 3" key="1">
    <citation type="submission" date="2014-09" db="EMBL/GenBank/DDBJ databases">
        <title>Sporocytophaga myxococcoides PG-01 genome sequencing.</title>
        <authorList>
            <person name="Liu L."/>
            <person name="Gao P.J."/>
            <person name="Chen G.J."/>
            <person name="Wang L.S."/>
        </authorList>
    </citation>
    <scope>NUCLEOTIDE SEQUENCE [LARGE SCALE GENOMIC DNA]</scope>
    <source>
        <strain evidence="2 3">PG-01</strain>
    </source>
</reference>
<comment type="caution">
    <text evidence="2">The sequence shown here is derived from an EMBL/GenBank/DDBJ whole genome shotgun (WGS) entry which is preliminary data.</text>
</comment>
<dbReference type="RefSeq" id="WP_045460871.1">
    <property type="nucleotide sequence ID" value="NZ_BBLT01000002.1"/>
</dbReference>
<protein>
    <submittedName>
        <fullName evidence="2">Uncharacterized protein</fullName>
    </submittedName>
</protein>
<dbReference type="EMBL" id="BBLT01000002">
    <property type="protein sequence ID" value="GAL84387.1"/>
    <property type="molecule type" value="Genomic_DNA"/>
</dbReference>
<evidence type="ECO:0000256" key="1">
    <source>
        <dbReference type="SAM" id="MobiDB-lite"/>
    </source>
</evidence>
<evidence type="ECO:0000313" key="2">
    <source>
        <dbReference type="EMBL" id="GAL84387.1"/>
    </source>
</evidence>
<name>A0A098LD91_9BACT</name>
<accession>A0A098LD91</accession>
<keyword evidence="3" id="KW-1185">Reference proteome</keyword>